<evidence type="ECO:0000313" key="2">
    <source>
        <dbReference type="EMBL" id="NGN67183.1"/>
    </source>
</evidence>
<accession>A0A6G4U513</accession>
<organism evidence="2 3">
    <name type="scientific">Streptomyces coryli</name>
    <dbReference type="NCBI Taxonomy" id="1128680"/>
    <lineage>
        <taxon>Bacteria</taxon>
        <taxon>Bacillati</taxon>
        <taxon>Actinomycetota</taxon>
        <taxon>Actinomycetes</taxon>
        <taxon>Kitasatosporales</taxon>
        <taxon>Streptomycetaceae</taxon>
        <taxon>Streptomyces</taxon>
    </lineage>
</organism>
<dbReference type="RefSeq" id="WP_165240483.1">
    <property type="nucleotide sequence ID" value="NZ_JAAKZV010000129.1"/>
</dbReference>
<evidence type="ECO:0000256" key="1">
    <source>
        <dbReference type="SAM" id="Phobius"/>
    </source>
</evidence>
<protein>
    <submittedName>
        <fullName evidence="2">Uncharacterized protein</fullName>
    </submittedName>
</protein>
<dbReference type="InterPro" id="IPR043762">
    <property type="entry name" value="DUF5708"/>
</dbReference>
<gene>
    <name evidence="2" type="ORF">G5C51_25150</name>
</gene>
<sequence>MTPAKKNLMEGAITIVVGLCLWLFTDGVEIPVFTLTKVGLVLMVVGGAVAATGLFQAMRGGGRKSA</sequence>
<dbReference type="AlphaFoldDB" id="A0A6G4U513"/>
<name>A0A6G4U513_9ACTN</name>
<feature type="transmembrane region" description="Helical" evidence="1">
    <location>
        <begin position="30"/>
        <end position="55"/>
    </location>
</feature>
<dbReference type="Pfam" id="PF18969">
    <property type="entry name" value="DUF5708"/>
    <property type="match status" value="1"/>
</dbReference>
<feature type="transmembrane region" description="Helical" evidence="1">
    <location>
        <begin position="7"/>
        <end position="24"/>
    </location>
</feature>
<keyword evidence="1" id="KW-0472">Membrane</keyword>
<reference evidence="2 3" key="1">
    <citation type="submission" date="2020-02" db="EMBL/GenBank/DDBJ databases">
        <title>Whole-genome analyses of novel actinobacteria.</title>
        <authorList>
            <person name="Sahin N."/>
        </authorList>
    </citation>
    <scope>NUCLEOTIDE SEQUENCE [LARGE SCALE GENOMIC DNA]</scope>
    <source>
        <strain evidence="2 3">A7024</strain>
    </source>
</reference>
<keyword evidence="3" id="KW-1185">Reference proteome</keyword>
<dbReference type="Proteomes" id="UP000481583">
    <property type="component" value="Unassembled WGS sequence"/>
</dbReference>
<comment type="caution">
    <text evidence="2">The sequence shown here is derived from an EMBL/GenBank/DDBJ whole genome shotgun (WGS) entry which is preliminary data.</text>
</comment>
<dbReference type="EMBL" id="JAAKZV010000129">
    <property type="protein sequence ID" value="NGN67183.1"/>
    <property type="molecule type" value="Genomic_DNA"/>
</dbReference>
<keyword evidence="1" id="KW-0812">Transmembrane</keyword>
<proteinExistence type="predicted"/>
<evidence type="ECO:0000313" key="3">
    <source>
        <dbReference type="Proteomes" id="UP000481583"/>
    </source>
</evidence>
<keyword evidence="1" id="KW-1133">Transmembrane helix</keyword>